<evidence type="ECO:0000259" key="3">
    <source>
        <dbReference type="Pfam" id="PF13364"/>
    </source>
</evidence>
<gene>
    <name evidence="4" type="ORF">N7498_008069</name>
</gene>
<dbReference type="GO" id="GO:0004565">
    <property type="term" value="F:beta-galactosidase activity"/>
    <property type="evidence" value="ECO:0007669"/>
    <property type="project" value="UniProtKB-ARBA"/>
</dbReference>
<evidence type="ECO:0000313" key="4">
    <source>
        <dbReference type="EMBL" id="KAJ5194631.1"/>
    </source>
</evidence>
<dbReference type="Gene3D" id="2.60.120.260">
    <property type="entry name" value="Galactose-binding domain-like"/>
    <property type="match status" value="1"/>
</dbReference>
<dbReference type="RefSeq" id="XP_058305119.1">
    <property type="nucleotide sequence ID" value="XM_058455131.1"/>
</dbReference>
<sequence length="155" mass="16926">MGQAEEALGTDVIKFPRGFLNHGISGHDQSDILWKLTGNLGGEQYRDLVRGPLNEACMCAERQGYHYPSPPTSEWTRSNPVENSLPQAGVELNTASFRLDVPDGWDVPMSGIVGNFTKSTPGENYRRQLSVNVNNLGPQTVFPVSNGILNHDGTT</sequence>
<keyword evidence="5" id="KW-1185">Reference proteome</keyword>
<dbReference type="OrthoDB" id="1657402at2759"/>
<accession>A0A9W9JEN7</accession>
<dbReference type="SUPFAM" id="SSF49785">
    <property type="entry name" value="Galactose-binding domain-like"/>
    <property type="match status" value="1"/>
</dbReference>
<dbReference type="InterPro" id="IPR025300">
    <property type="entry name" value="BetaGal_jelly_roll_dom"/>
</dbReference>
<dbReference type="GeneID" id="83182432"/>
<evidence type="ECO:0000256" key="1">
    <source>
        <dbReference type="ARBA" id="ARBA00022801"/>
    </source>
</evidence>
<dbReference type="EMBL" id="JAPQKR010000015">
    <property type="protein sequence ID" value="KAJ5194631.1"/>
    <property type="molecule type" value="Genomic_DNA"/>
</dbReference>
<reference evidence="4" key="2">
    <citation type="journal article" date="2023" name="IMA Fungus">
        <title>Comparative genomic study of the Penicillium genus elucidates a diverse pangenome and 15 lateral gene transfer events.</title>
        <authorList>
            <person name="Petersen C."/>
            <person name="Sorensen T."/>
            <person name="Nielsen M.R."/>
            <person name="Sondergaard T.E."/>
            <person name="Sorensen J.L."/>
            <person name="Fitzpatrick D.A."/>
            <person name="Frisvad J.C."/>
            <person name="Nielsen K.L."/>
        </authorList>
    </citation>
    <scope>NUCLEOTIDE SEQUENCE</scope>
    <source>
        <strain evidence="4">IBT 15544</strain>
    </source>
</reference>
<evidence type="ECO:0000256" key="2">
    <source>
        <dbReference type="ARBA" id="ARBA00023295"/>
    </source>
</evidence>
<name>A0A9W9JEN7_9EURO</name>
<keyword evidence="1" id="KW-0378">Hydrolase</keyword>
<keyword evidence="2" id="KW-0326">Glycosidase</keyword>
<comment type="caution">
    <text evidence="4">The sequence shown here is derived from an EMBL/GenBank/DDBJ whole genome shotgun (WGS) entry which is preliminary data.</text>
</comment>
<proteinExistence type="predicted"/>
<organism evidence="4 5">
    <name type="scientific">Penicillium cinerascens</name>
    <dbReference type="NCBI Taxonomy" id="70096"/>
    <lineage>
        <taxon>Eukaryota</taxon>
        <taxon>Fungi</taxon>
        <taxon>Dikarya</taxon>
        <taxon>Ascomycota</taxon>
        <taxon>Pezizomycotina</taxon>
        <taxon>Eurotiomycetes</taxon>
        <taxon>Eurotiomycetidae</taxon>
        <taxon>Eurotiales</taxon>
        <taxon>Aspergillaceae</taxon>
        <taxon>Penicillium</taxon>
    </lineage>
</organism>
<dbReference type="Proteomes" id="UP001150904">
    <property type="component" value="Unassembled WGS sequence"/>
</dbReference>
<dbReference type="Pfam" id="PF13364">
    <property type="entry name" value="BetaGal_ABD2"/>
    <property type="match status" value="1"/>
</dbReference>
<reference evidence="4" key="1">
    <citation type="submission" date="2022-12" db="EMBL/GenBank/DDBJ databases">
        <authorList>
            <person name="Petersen C."/>
        </authorList>
    </citation>
    <scope>NUCLEOTIDE SEQUENCE</scope>
    <source>
        <strain evidence="4">IBT 15544</strain>
    </source>
</reference>
<protein>
    <recommendedName>
        <fullName evidence="3">Beta-galactosidase jelly roll domain-containing protein</fullName>
    </recommendedName>
</protein>
<evidence type="ECO:0000313" key="5">
    <source>
        <dbReference type="Proteomes" id="UP001150904"/>
    </source>
</evidence>
<dbReference type="AlphaFoldDB" id="A0A9W9JEN7"/>
<feature type="domain" description="Beta-galactosidase jelly roll" evidence="3">
    <location>
        <begin position="60"/>
        <end position="154"/>
    </location>
</feature>
<dbReference type="InterPro" id="IPR008979">
    <property type="entry name" value="Galactose-bd-like_sf"/>
</dbReference>